<comment type="subcellular location">
    <subcellularLocation>
        <location evidence="1">Membrane</location>
        <topology evidence="1">Multi-pass membrane protein</topology>
    </subcellularLocation>
</comment>
<evidence type="ECO:0000313" key="8">
    <source>
        <dbReference type="Proteomes" id="UP000788993"/>
    </source>
</evidence>
<dbReference type="InterPro" id="IPR050186">
    <property type="entry name" value="TPT_transporter"/>
</dbReference>
<feature type="transmembrane region" description="Helical" evidence="5">
    <location>
        <begin position="208"/>
        <end position="228"/>
    </location>
</feature>
<gene>
    <name evidence="7" type="ORF">OGATHE_002480</name>
</gene>
<keyword evidence="3 5" id="KW-1133">Transmembrane helix</keyword>
<dbReference type="InterPro" id="IPR004853">
    <property type="entry name" value="Sugar_P_trans_dom"/>
</dbReference>
<feature type="transmembrane region" description="Helical" evidence="5">
    <location>
        <begin position="152"/>
        <end position="169"/>
    </location>
</feature>
<feature type="transmembrane region" description="Helical" evidence="5">
    <location>
        <begin position="345"/>
        <end position="366"/>
    </location>
</feature>
<evidence type="ECO:0000256" key="5">
    <source>
        <dbReference type="SAM" id="Phobius"/>
    </source>
</evidence>
<evidence type="ECO:0000313" key="7">
    <source>
        <dbReference type="EMBL" id="KAH3669668.1"/>
    </source>
</evidence>
<dbReference type="Proteomes" id="UP000788993">
    <property type="component" value="Unassembled WGS sequence"/>
</dbReference>
<protein>
    <recommendedName>
        <fullName evidence="6">Sugar phosphate transporter domain-containing protein</fullName>
    </recommendedName>
</protein>
<evidence type="ECO:0000256" key="4">
    <source>
        <dbReference type="ARBA" id="ARBA00023136"/>
    </source>
</evidence>
<feature type="domain" description="Sugar phosphate transporter" evidence="6">
    <location>
        <begin position="19"/>
        <end position="168"/>
    </location>
</feature>
<evidence type="ECO:0000256" key="2">
    <source>
        <dbReference type="ARBA" id="ARBA00022692"/>
    </source>
</evidence>
<evidence type="ECO:0000256" key="3">
    <source>
        <dbReference type="ARBA" id="ARBA00022989"/>
    </source>
</evidence>
<keyword evidence="2 5" id="KW-0812">Transmembrane</keyword>
<dbReference type="EMBL" id="JAEUBD010000983">
    <property type="protein sequence ID" value="KAH3669668.1"/>
    <property type="molecule type" value="Genomic_DNA"/>
</dbReference>
<feature type="domain" description="Sugar phosphate transporter" evidence="6">
    <location>
        <begin position="285"/>
        <end position="404"/>
    </location>
</feature>
<dbReference type="GO" id="GO:0016020">
    <property type="term" value="C:membrane"/>
    <property type="evidence" value="ECO:0007669"/>
    <property type="project" value="UniProtKB-SubCell"/>
</dbReference>
<evidence type="ECO:0000259" key="6">
    <source>
        <dbReference type="Pfam" id="PF03151"/>
    </source>
</evidence>
<dbReference type="Pfam" id="PF03151">
    <property type="entry name" value="TPT"/>
    <property type="match status" value="2"/>
</dbReference>
<keyword evidence="4 5" id="KW-0472">Membrane</keyword>
<organism evidence="7 8">
    <name type="scientific">Ogataea polymorpha</name>
    <dbReference type="NCBI Taxonomy" id="460523"/>
    <lineage>
        <taxon>Eukaryota</taxon>
        <taxon>Fungi</taxon>
        <taxon>Dikarya</taxon>
        <taxon>Ascomycota</taxon>
        <taxon>Saccharomycotina</taxon>
        <taxon>Pichiomycetes</taxon>
        <taxon>Pichiales</taxon>
        <taxon>Pichiaceae</taxon>
        <taxon>Ogataea</taxon>
    </lineage>
</organism>
<sequence>MPVAETTRRVLKSGLFDFKVVSLCCSWYFISSLTSQLTKHILNDFDFPVFVGEFQFLCSLILGHITIFLLGRFPQLKSTISGSSRPGTGFVFNRRLLRVFFPMGTFQFVGKLLSLAATSLCPVATVSSIRALSPLLTVMGYRTYYKVRFPSYTYLSLIPLVLGVVIIVVSQSGDKDSTRDAISDPQLSSQEDGEKTMLRVMLLEKSDYLKGIAFAFASTVIFAGQSIYAKNVVTPSSYSAARDPGSLAISRESSVNSDVEKYPSSSEHIKPERTGDYEIAFDKPDKLTTLIYCATYGMLYSIPAFITYESCELLFGVRKVSESTSAPNYGFIPWTMLVLNGISHFSQSLLAFHILALLPTVTYSIAAMMKRIVIISVSMIITGKRLSLLEITGLVHVAVGLYCYDRWGSKR</sequence>
<keyword evidence="8" id="KW-1185">Reference proteome</keyword>
<comment type="caution">
    <text evidence="7">The sequence shown here is derived from an EMBL/GenBank/DDBJ whole genome shotgun (WGS) entry which is preliminary data.</text>
</comment>
<reference evidence="7" key="2">
    <citation type="submission" date="2021-01" db="EMBL/GenBank/DDBJ databases">
        <authorList>
            <person name="Schikora-Tamarit M.A."/>
        </authorList>
    </citation>
    <scope>NUCLEOTIDE SEQUENCE</scope>
    <source>
        <strain evidence="7">NCAIM Y.01608</strain>
    </source>
</reference>
<name>A0A9P8PCC5_9ASCO</name>
<dbReference type="PANTHER" id="PTHR11132">
    <property type="entry name" value="SOLUTE CARRIER FAMILY 35"/>
    <property type="match status" value="1"/>
</dbReference>
<evidence type="ECO:0000256" key="1">
    <source>
        <dbReference type="ARBA" id="ARBA00004141"/>
    </source>
</evidence>
<dbReference type="OrthoDB" id="1588579at2759"/>
<feature type="transmembrane region" description="Helical" evidence="5">
    <location>
        <begin position="12"/>
        <end position="30"/>
    </location>
</feature>
<accession>A0A9P8PCC5</accession>
<dbReference type="AlphaFoldDB" id="A0A9P8PCC5"/>
<reference evidence="7" key="1">
    <citation type="journal article" date="2021" name="Open Biol.">
        <title>Shared evolutionary footprints suggest mitochondrial oxidative damage underlies multiple complex I losses in fungi.</title>
        <authorList>
            <person name="Schikora-Tamarit M.A."/>
            <person name="Marcet-Houben M."/>
            <person name="Nosek J."/>
            <person name="Gabaldon T."/>
        </authorList>
    </citation>
    <scope>NUCLEOTIDE SEQUENCE</scope>
    <source>
        <strain evidence="7">NCAIM Y.01608</strain>
    </source>
</reference>
<feature type="transmembrane region" description="Helical" evidence="5">
    <location>
        <begin position="50"/>
        <end position="71"/>
    </location>
</feature>
<proteinExistence type="predicted"/>